<dbReference type="InterPro" id="IPR011006">
    <property type="entry name" value="CheY-like_superfamily"/>
</dbReference>
<comment type="caution">
    <text evidence="1">Lacks conserved residue(s) required for the propagation of feature annotation.</text>
</comment>
<dbReference type="Pfam" id="PF01202">
    <property type="entry name" value="SKI"/>
    <property type="match status" value="1"/>
</dbReference>
<evidence type="ECO:0000256" key="1">
    <source>
        <dbReference type="PROSITE-ProRule" id="PRU00169"/>
    </source>
</evidence>
<dbReference type="SUPFAM" id="SSF52172">
    <property type="entry name" value="CheY-like"/>
    <property type="match status" value="1"/>
</dbReference>
<reference evidence="3" key="1">
    <citation type="submission" date="2015-11" db="EMBL/GenBank/DDBJ databases">
        <authorList>
            <person name="Zhang Y."/>
            <person name="Guo Z."/>
        </authorList>
    </citation>
    <scope>NUCLEOTIDE SEQUENCE</scope>
    <source>
        <strain evidence="3">BN30871</strain>
    </source>
</reference>
<dbReference type="AlphaFoldDB" id="A0A0S4XNJ5"/>
<dbReference type="CDD" id="cd00156">
    <property type="entry name" value="REC"/>
    <property type="match status" value="1"/>
</dbReference>
<dbReference type="GO" id="GO:0000160">
    <property type="term" value="P:phosphorelay signal transduction system"/>
    <property type="evidence" value="ECO:0007669"/>
    <property type="project" value="InterPro"/>
</dbReference>
<dbReference type="EMBL" id="FAXN01000049">
    <property type="protein sequence ID" value="CUV65855.1"/>
    <property type="molecule type" value="Genomic_DNA"/>
</dbReference>
<dbReference type="Gene3D" id="3.40.50.2300">
    <property type="match status" value="1"/>
</dbReference>
<proteinExistence type="predicted"/>
<name>A0A0S4XNJ5_9BACT</name>
<dbReference type="PROSITE" id="PS50110">
    <property type="entry name" value="RESPONSE_REGULATORY"/>
    <property type="match status" value="1"/>
</dbReference>
<evidence type="ECO:0000313" key="3">
    <source>
        <dbReference type="EMBL" id="CUV65855.1"/>
    </source>
</evidence>
<evidence type="ECO:0000259" key="2">
    <source>
        <dbReference type="PROSITE" id="PS50110"/>
    </source>
</evidence>
<organism evidence="3">
    <name type="scientific">Sulfurovum sp. enrichment culture clone C5</name>
    <dbReference type="NCBI Taxonomy" id="497650"/>
    <lineage>
        <taxon>Bacteria</taxon>
        <taxon>Pseudomonadati</taxon>
        <taxon>Campylobacterota</taxon>
        <taxon>Epsilonproteobacteria</taxon>
        <taxon>Campylobacterales</taxon>
        <taxon>Sulfurovaceae</taxon>
        <taxon>Sulfurovum</taxon>
        <taxon>environmental samples</taxon>
    </lineage>
</organism>
<dbReference type="SMART" id="SM00448">
    <property type="entry name" value="REC"/>
    <property type="match status" value="1"/>
</dbReference>
<protein>
    <submittedName>
        <fullName evidence="3">Putative two-component response regulator</fullName>
    </submittedName>
</protein>
<gene>
    <name evidence="3" type="ORF">BN3087_480007</name>
</gene>
<feature type="domain" description="Response regulatory" evidence="2">
    <location>
        <begin position="2"/>
        <end position="108"/>
    </location>
</feature>
<sequence>MKIIIVENELYLAQSIASKINQHGFEFEIHRSPKEAMESDGDVYLLSTNAPNETLHSFIQKYKNKIIILMVNYINNDTVGEPIKLGAIDYILKPFRIEELFRKIEHYQEFQKLKKQVSFFNDYMESKFRSIESENIEKIVSKQSVIITNNQVISDRMAFDYAKNNNYNLIFFSLQNNNWKQKIEQKENDIFYINDFDSLKKSEKENALNEISKLNFILVSSNDLEVDYQKITILSKNKIGCQSDILTIDEYTQQMIVDFQGKYPDTELSKKLGMSRKSLWEKRKKYDIYKKK</sequence>
<accession>A0A0S4XNJ5</accession>
<dbReference type="InterPro" id="IPR001789">
    <property type="entry name" value="Sig_transdc_resp-reg_receiver"/>
</dbReference>
<dbReference type="InterPro" id="IPR031322">
    <property type="entry name" value="Shikimate/glucono_kinase"/>
</dbReference>